<name>A0ABU4NDP8_9ACTN</name>
<accession>A0ABU4NDP8</accession>
<comment type="caution">
    <text evidence="1">The sequence shown here is derived from an EMBL/GenBank/DDBJ whole genome shotgun (WGS) entry which is preliminary data.</text>
</comment>
<evidence type="ECO:0000313" key="1">
    <source>
        <dbReference type="EMBL" id="MDX3700935.1"/>
    </source>
</evidence>
<dbReference type="EMBL" id="JARAYU010000004">
    <property type="protein sequence ID" value="MDX3700935.1"/>
    <property type="molecule type" value="Genomic_DNA"/>
</dbReference>
<protein>
    <submittedName>
        <fullName evidence="1">Uncharacterized protein</fullName>
    </submittedName>
</protein>
<organism evidence="1 2">
    <name type="scientific">Streptomyces europaeiscabiei</name>
    <dbReference type="NCBI Taxonomy" id="146819"/>
    <lineage>
        <taxon>Bacteria</taxon>
        <taxon>Bacillati</taxon>
        <taxon>Actinomycetota</taxon>
        <taxon>Actinomycetes</taxon>
        <taxon>Kitasatosporales</taxon>
        <taxon>Streptomycetaceae</taxon>
        <taxon>Streptomyces</taxon>
    </lineage>
</organism>
<gene>
    <name evidence="1" type="ORF">PV662_14385</name>
</gene>
<sequence>MAATAESDAADAGILRVREAFGVAEALEFGDCLRGALLGHAELLGEVADCGPGVEEVLEDVTVGHT</sequence>
<keyword evidence="2" id="KW-1185">Reference proteome</keyword>
<evidence type="ECO:0000313" key="2">
    <source>
        <dbReference type="Proteomes" id="UP001271274"/>
    </source>
</evidence>
<reference evidence="1 2" key="1">
    <citation type="journal article" date="2023" name="Microb. Genom.">
        <title>Mesoterricola silvestris gen. nov., sp. nov., Mesoterricola sediminis sp. nov., Geothrix oryzae sp. nov., Geothrix edaphica sp. nov., Geothrix rubra sp. nov., and Geothrix limicola sp. nov., six novel members of Acidobacteriota isolated from soils.</title>
        <authorList>
            <person name="Weisberg A.J."/>
            <person name="Pearce E."/>
            <person name="Kramer C.G."/>
            <person name="Chang J.H."/>
            <person name="Clarke C.R."/>
        </authorList>
    </citation>
    <scope>NUCLEOTIDE SEQUENCE [LARGE SCALE GENOMIC DNA]</scope>
    <source>
        <strain evidence="1 2">ID09-01A</strain>
    </source>
</reference>
<dbReference type="Proteomes" id="UP001271274">
    <property type="component" value="Unassembled WGS sequence"/>
</dbReference>
<proteinExistence type="predicted"/>